<dbReference type="InterPro" id="IPR036388">
    <property type="entry name" value="WH-like_DNA-bd_sf"/>
</dbReference>
<dbReference type="Proteomes" id="UP001198962">
    <property type="component" value="Unassembled WGS sequence"/>
</dbReference>
<dbReference type="AlphaFoldDB" id="A0AAE3DLP0"/>
<dbReference type="Pfam" id="PF00126">
    <property type="entry name" value="HTH_1"/>
    <property type="match status" value="1"/>
</dbReference>
<feature type="domain" description="HTH lysR-type" evidence="1">
    <location>
        <begin position="1"/>
        <end position="47"/>
    </location>
</feature>
<evidence type="ECO:0000259" key="1">
    <source>
        <dbReference type="PROSITE" id="PS50931"/>
    </source>
</evidence>
<evidence type="ECO:0000313" key="3">
    <source>
        <dbReference type="Proteomes" id="UP001198962"/>
    </source>
</evidence>
<proteinExistence type="predicted"/>
<gene>
    <name evidence="2" type="ORF">LKD32_10370</name>
</gene>
<keyword evidence="3" id="KW-1185">Reference proteome</keyword>
<dbReference type="InterPro" id="IPR036390">
    <property type="entry name" value="WH_DNA-bd_sf"/>
</dbReference>
<name>A0AAE3DLP0_9FIRM</name>
<dbReference type="PRINTS" id="PR00039">
    <property type="entry name" value="HTHLYSR"/>
</dbReference>
<dbReference type="Gene3D" id="1.10.10.10">
    <property type="entry name" value="Winged helix-like DNA-binding domain superfamily/Winged helix DNA-binding domain"/>
    <property type="match status" value="1"/>
</dbReference>
<sequence length="60" mass="6642">MSECRNITKAAEQLLVSKPAFCSFLAKIEEKLGAKIFDRRASPLSLTQAGDQEDRANQSK</sequence>
<organism evidence="2 3">
    <name type="scientific">Brotaphodocola catenula</name>
    <dbReference type="NCBI Taxonomy" id="2885361"/>
    <lineage>
        <taxon>Bacteria</taxon>
        <taxon>Bacillati</taxon>
        <taxon>Bacillota</taxon>
        <taxon>Clostridia</taxon>
        <taxon>Lachnospirales</taxon>
        <taxon>Lachnospiraceae</taxon>
        <taxon>Brotaphodocola</taxon>
    </lineage>
</organism>
<evidence type="ECO:0000313" key="2">
    <source>
        <dbReference type="EMBL" id="MCC2165273.1"/>
    </source>
</evidence>
<dbReference type="InterPro" id="IPR000847">
    <property type="entry name" value="LysR_HTH_N"/>
</dbReference>
<dbReference type="EMBL" id="JAJEPU010000030">
    <property type="protein sequence ID" value="MCC2165273.1"/>
    <property type="molecule type" value="Genomic_DNA"/>
</dbReference>
<dbReference type="PROSITE" id="PS50931">
    <property type="entry name" value="HTH_LYSR"/>
    <property type="match status" value="1"/>
</dbReference>
<protein>
    <submittedName>
        <fullName evidence="2">LysR family transcriptional regulator</fullName>
    </submittedName>
</protein>
<comment type="caution">
    <text evidence="2">The sequence shown here is derived from an EMBL/GenBank/DDBJ whole genome shotgun (WGS) entry which is preliminary data.</text>
</comment>
<accession>A0AAE3DLP0</accession>
<dbReference type="SUPFAM" id="SSF46785">
    <property type="entry name" value="Winged helix' DNA-binding domain"/>
    <property type="match status" value="1"/>
</dbReference>
<dbReference type="GO" id="GO:0003700">
    <property type="term" value="F:DNA-binding transcription factor activity"/>
    <property type="evidence" value="ECO:0007669"/>
    <property type="project" value="InterPro"/>
</dbReference>
<dbReference type="RefSeq" id="WP_308451628.1">
    <property type="nucleotide sequence ID" value="NZ_JAJEPU010000030.1"/>
</dbReference>
<reference evidence="2" key="1">
    <citation type="submission" date="2021-10" db="EMBL/GenBank/DDBJ databases">
        <title>Anaerobic single-cell dispensing facilitates the cultivation of human gut bacteria.</title>
        <authorList>
            <person name="Afrizal A."/>
        </authorList>
    </citation>
    <scope>NUCLEOTIDE SEQUENCE</scope>
    <source>
        <strain evidence="2">CLA-AA-H274</strain>
    </source>
</reference>